<organism evidence="6 7">
    <name type="scientific">Caldimonas caldifontis</name>
    <dbReference type="NCBI Taxonomy" id="1452508"/>
    <lineage>
        <taxon>Bacteria</taxon>
        <taxon>Pseudomonadati</taxon>
        <taxon>Pseudomonadota</taxon>
        <taxon>Betaproteobacteria</taxon>
        <taxon>Burkholderiales</taxon>
        <taxon>Sphaerotilaceae</taxon>
        <taxon>Caldimonas</taxon>
    </lineage>
</organism>
<dbReference type="Gene3D" id="1.10.357.10">
    <property type="entry name" value="Tetracycline Repressor, domain 2"/>
    <property type="match status" value="1"/>
</dbReference>
<evidence type="ECO:0000313" key="7">
    <source>
        <dbReference type="Proteomes" id="UP000238605"/>
    </source>
</evidence>
<reference evidence="6 7" key="1">
    <citation type="submission" date="2018-02" db="EMBL/GenBank/DDBJ databases">
        <title>Reclassifiation of [Polyangium] brachysporum DSM 7029 as Guopingzhaonella breviflexa gen. nov., sp. nov., a member of the family Comamonadaceae.</title>
        <authorList>
            <person name="Tang B."/>
        </authorList>
    </citation>
    <scope>NUCLEOTIDE SEQUENCE [LARGE SCALE GENOMIC DNA]</scope>
    <source>
        <strain evidence="6 7">BCRC 80649</strain>
    </source>
</reference>
<dbReference type="AlphaFoldDB" id="A0A2S5SU55"/>
<keyword evidence="3" id="KW-0804">Transcription</keyword>
<sequence>MTEVLKKSERTLSAIVNTALELAITQGLSSMSLGEVAKRLGISKSGVFVRTGSVENLQDLVLARYEQLFAEHVFLPALEAPRGLPRLDRIMELWVGRGVGRKAMAGSLHAVAAFDLHPMETLLRKKVRGGVARWRRTLGRTVTQAVEEGHLKPDTDPAQVAYEISSLMLGYFHDLHFLRDRKVVERTWQAYQRLMSTYKVPGLT</sequence>
<dbReference type="InterPro" id="IPR001647">
    <property type="entry name" value="HTH_TetR"/>
</dbReference>
<dbReference type="InterPro" id="IPR011075">
    <property type="entry name" value="TetR_C"/>
</dbReference>
<feature type="DNA-binding region" description="H-T-H motif" evidence="4">
    <location>
        <begin position="32"/>
        <end position="51"/>
    </location>
</feature>
<evidence type="ECO:0000256" key="1">
    <source>
        <dbReference type="ARBA" id="ARBA00023015"/>
    </source>
</evidence>
<dbReference type="InterPro" id="IPR036271">
    <property type="entry name" value="Tet_transcr_reg_TetR-rel_C_sf"/>
</dbReference>
<dbReference type="EMBL" id="PSNX01000008">
    <property type="protein sequence ID" value="PPE66263.1"/>
    <property type="molecule type" value="Genomic_DNA"/>
</dbReference>
<dbReference type="InterPro" id="IPR009057">
    <property type="entry name" value="Homeodomain-like_sf"/>
</dbReference>
<dbReference type="SUPFAM" id="SSF46689">
    <property type="entry name" value="Homeodomain-like"/>
    <property type="match status" value="1"/>
</dbReference>
<dbReference type="Proteomes" id="UP000238605">
    <property type="component" value="Unassembled WGS sequence"/>
</dbReference>
<evidence type="ECO:0000259" key="5">
    <source>
        <dbReference type="PROSITE" id="PS50977"/>
    </source>
</evidence>
<keyword evidence="2 4" id="KW-0238">DNA-binding</keyword>
<dbReference type="OrthoDB" id="326421at2"/>
<feature type="domain" description="HTH tetR-type" evidence="5">
    <location>
        <begin position="9"/>
        <end position="69"/>
    </location>
</feature>
<comment type="caution">
    <text evidence="6">The sequence shown here is derived from an EMBL/GenBank/DDBJ whole genome shotgun (WGS) entry which is preliminary data.</text>
</comment>
<keyword evidence="7" id="KW-1185">Reference proteome</keyword>
<evidence type="ECO:0000256" key="3">
    <source>
        <dbReference type="ARBA" id="ARBA00023163"/>
    </source>
</evidence>
<dbReference type="PANTHER" id="PTHR47506:SF6">
    <property type="entry name" value="HTH-TYPE TRANSCRIPTIONAL REPRESSOR NEMR"/>
    <property type="match status" value="1"/>
</dbReference>
<evidence type="ECO:0000256" key="2">
    <source>
        <dbReference type="ARBA" id="ARBA00023125"/>
    </source>
</evidence>
<evidence type="ECO:0000256" key="4">
    <source>
        <dbReference type="PROSITE-ProRule" id="PRU00335"/>
    </source>
</evidence>
<evidence type="ECO:0000313" key="6">
    <source>
        <dbReference type="EMBL" id="PPE66263.1"/>
    </source>
</evidence>
<gene>
    <name evidence="6" type="ORF">C1704_09815</name>
</gene>
<accession>A0A2S5SU55</accession>
<keyword evidence="1" id="KW-0805">Transcription regulation</keyword>
<dbReference type="PANTHER" id="PTHR47506">
    <property type="entry name" value="TRANSCRIPTIONAL REGULATORY PROTEIN"/>
    <property type="match status" value="1"/>
</dbReference>
<dbReference type="Gene3D" id="1.10.10.60">
    <property type="entry name" value="Homeodomain-like"/>
    <property type="match status" value="1"/>
</dbReference>
<name>A0A2S5SU55_9BURK</name>
<dbReference type="Pfam" id="PF16925">
    <property type="entry name" value="TetR_C_13"/>
    <property type="match status" value="1"/>
</dbReference>
<protein>
    <submittedName>
        <fullName evidence="6">TetR family transcriptional regulator</fullName>
    </submittedName>
</protein>
<dbReference type="SUPFAM" id="SSF48498">
    <property type="entry name" value="Tetracyclin repressor-like, C-terminal domain"/>
    <property type="match status" value="1"/>
</dbReference>
<proteinExistence type="predicted"/>
<dbReference type="PROSITE" id="PS50977">
    <property type="entry name" value="HTH_TETR_2"/>
    <property type="match status" value="1"/>
</dbReference>
<dbReference type="GO" id="GO:0003677">
    <property type="term" value="F:DNA binding"/>
    <property type="evidence" value="ECO:0007669"/>
    <property type="project" value="UniProtKB-UniRule"/>
</dbReference>
<dbReference type="RefSeq" id="WP_104302546.1">
    <property type="nucleotide sequence ID" value="NZ_PSNX01000008.1"/>
</dbReference>